<dbReference type="UniPathway" id="UPA00124"/>
<dbReference type="AlphaFoldDB" id="A0A0A0F125"/>
<evidence type="ECO:0000256" key="4">
    <source>
        <dbReference type="ARBA" id="ARBA00019595"/>
    </source>
</evidence>
<dbReference type="InterPro" id="IPR000888">
    <property type="entry name" value="RmlC-like"/>
</dbReference>
<proteinExistence type="inferred from homology"/>
<evidence type="ECO:0000313" key="9">
    <source>
        <dbReference type="Proteomes" id="UP000029998"/>
    </source>
</evidence>
<dbReference type="InterPro" id="IPR014710">
    <property type="entry name" value="RmlC-like_jellyroll"/>
</dbReference>
<dbReference type="Pfam" id="PF00908">
    <property type="entry name" value="dTDP_sugar_isom"/>
    <property type="match status" value="1"/>
</dbReference>
<sequence length="186" mass="20654">MKVIETDLAGCLVFEPRVFGDDRGYFFESFNHDRLAPLGLAPQFVQGNVSRSARGVLRGLHYQWPNPQGKYVSVLEGEVWDVAVDVRRGSPTFGKWTAILLSAENKRHFWIPEGFAHGFVALSEHALFTYLCTATYDPAADANLRWDDPALGIDWPVAEPRLSAKDAVAPLLADIPLDRLPAYQGA</sequence>
<dbReference type="CDD" id="cd00438">
    <property type="entry name" value="cupin_RmlC"/>
    <property type="match status" value="1"/>
</dbReference>
<dbReference type="PANTHER" id="PTHR21047:SF2">
    <property type="entry name" value="THYMIDINE DIPHOSPHO-4-KETO-RHAMNOSE 3,5-EPIMERASE"/>
    <property type="match status" value="1"/>
</dbReference>
<comment type="catalytic activity">
    <reaction evidence="1 7">
        <text>dTDP-4-dehydro-6-deoxy-alpha-D-glucose = dTDP-4-dehydro-beta-L-rhamnose</text>
        <dbReference type="Rhea" id="RHEA:16969"/>
        <dbReference type="ChEBI" id="CHEBI:57649"/>
        <dbReference type="ChEBI" id="CHEBI:62830"/>
        <dbReference type="EC" id="5.1.3.13"/>
    </reaction>
</comment>
<dbReference type="EMBL" id="AVPU01000007">
    <property type="protein sequence ID" value="KGM55127.1"/>
    <property type="molecule type" value="Genomic_DNA"/>
</dbReference>
<dbReference type="GO" id="GO:0008830">
    <property type="term" value="F:dTDP-4-dehydrorhamnose 3,5-epimerase activity"/>
    <property type="evidence" value="ECO:0007669"/>
    <property type="project" value="UniProtKB-UniRule"/>
</dbReference>
<feature type="site" description="Participates in a stacking interaction with the thymidine ring of dTDP-4-oxo-6-deoxyglucose" evidence="6">
    <location>
        <position position="136"/>
    </location>
</feature>
<evidence type="ECO:0000313" key="8">
    <source>
        <dbReference type="EMBL" id="KGM55127.1"/>
    </source>
</evidence>
<evidence type="ECO:0000256" key="7">
    <source>
        <dbReference type="RuleBase" id="RU364069"/>
    </source>
</evidence>
<protein>
    <recommendedName>
        <fullName evidence="4 7">dTDP-4-dehydrorhamnose 3,5-epimerase</fullName>
        <ecNumber evidence="3 7">5.1.3.13</ecNumber>
    </recommendedName>
    <alternativeName>
        <fullName evidence="7">Thymidine diphospho-4-keto-rhamnose 3,5-epimerase</fullName>
    </alternativeName>
</protein>
<comment type="pathway">
    <text evidence="7">Carbohydrate biosynthesis; dTDP-L-rhamnose biosynthesis.</text>
</comment>
<evidence type="ECO:0000256" key="5">
    <source>
        <dbReference type="PIRSR" id="PIRSR600888-1"/>
    </source>
</evidence>
<dbReference type="PANTHER" id="PTHR21047">
    <property type="entry name" value="DTDP-6-DEOXY-D-GLUCOSE-3,5 EPIMERASE"/>
    <property type="match status" value="1"/>
</dbReference>
<feature type="active site" description="Proton donor" evidence="5">
    <location>
        <position position="130"/>
    </location>
</feature>
<evidence type="ECO:0000256" key="3">
    <source>
        <dbReference type="ARBA" id="ARBA00012098"/>
    </source>
</evidence>
<dbReference type="InterPro" id="IPR011051">
    <property type="entry name" value="RmlC_Cupin_sf"/>
</dbReference>
<dbReference type="EC" id="5.1.3.13" evidence="3 7"/>
<accession>A0A0A0F125</accession>
<name>A0A0A0F125_9GAMM</name>
<comment type="similarity">
    <text evidence="7">Belongs to the dTDP-4-dehydrorhamnose 3,5-epimerase family.</text>
</comment>
<feature type="active site" description="Proton acceptor" evidence="5">
    <location>
        <position position="61"/>
    </location>
</feature>
<evidence type="ECO:0000256" key="6">
    <source>
        <dbReference type="PIRSR" id="PIRSR600888-3"/>
    </source>
</evidence>
<dbReference type="SUPFAM" id="SSF51182">
    <property type="entry name" value="RmlC-like cupins"/>
    <property type="match status" value="1"/>
</dbReference>
<organism evidence="8 9">
    <name type="scientific">Lysobacter daejeonensis GH1-9</name>
    <dbReference type="NCBI Taxonomy" id="1385517"/>
    <lineage>
        <taxon>Bacteria</taxon>
        <taxon>Pseudomonadati</taxon>
        <taxon>Pseudomonadota</taxon>
        <taxon>Gammaproteobacteria</taxon>
        <taxon>Lysobacterales</taxon>
        <taxon>Lysobacteraceae</taxon>
        <taxon>Aerolutibacter</taxon>
    </lineage>
</organism>
<dbReference type="NCBIfam" id="TIGR01221">
    <property type="entry name" value="rmlC"/>
    <property type="match status" value="1"/>
</dbReference>
<comment type="subunit">
    <text evidence="7">Homodimer.</text>
</comment>
<keyword evidence="9" id="KW-1185">Reference proteome</keyword>
<evidence type="ECO:0000256" key="2">
    <source>
        <dbReference type="ARBA" id="ARBA00001997"/>
    </source>
</evidence>
<dbReference type="GO" id="GO:0019305">
    <property type="term" value="P:dTDP-rhamnose biosynthetic process"/>
    <property type="evidence" value="ECO:0007669"/>
    <property type="project" value="UniProtKB-UniRule"/>
</dbReference>
<evidence type="ECO:0000256" key="1">
    <source>
        <dbReference type="ARBA" id="ARBA00001298"/>
    </source>
</evidence>
<reference evidence="8 9" key="1">
    <citation type="submission" date="2013-08" db="EMBL/GenBank/DDBJ databases">
        <title>Genome sequencing of Lysobacter.</title>
        <authorList>
            <person name="Zhang S."/>
            <person name="Wang G."/>
        </authorList>
    </citation>
    <scope>NUCLEOTIDE SEQUENCE [LARGE SCALE GENOMIC DNA]</scope>
    <source>
        <strain evidence="8 9">GH1-9</strain>
    </source>
</reference>
<dbReference type="OrthoDB" id="9800680at2"/>
<dbReference type="Gene3D" id="2.60.120.10">
    <property type="entry name" value="Jelly Rolls"/>
    <property type="match status" value="1"/>
</dbReference>
<dbReference type="STRING" id="1385517.N800_00415"/>
<comment type="function">
    <text evidence="2 7">Catalyzes the epimerization of the C3' and C5'positions of dTDP-6-deoxy-D-xylo-4-hexulose, forming dTDP-6-deoxy-L-lyxo-4-hexulose.</text>
</comment>
<comment type="caution">
    <text evidence="8">The sequence shown here is derived from an EMBL/GenBank/DDBJ whole genome shotgun (WGS) entry which is preliminary data.</text>
</comment>
<gene>
    <name evidence="8" type="ORF">N800_00415</name>
</gene>
<dbReference type="RefSeq" id="WP_036135922.1">
    <property type="nucleotide sequence ID" value="NZ_AVPU01000007.1"/>
</dbReference>
<dbReference type="GO" id="GO:0005829">
    <property type="term" value="C:cytosol"/>
    <property type="evidence" value="ECO:0007669"/>
    <property type="project" value="TreeGrafter"/>
</dbReference>
<dbReference type="eggNOG" id="COG1898">
    <property type="taxonomic scope" value="Bacteria"/>
</dbReference>
<dbReference type="GO" id="GO:0000271">
    <property type="term" value="P:polysaccharide biosynthetic process"/>
    <property type="evidence" value="ECO:0007669"/>
    <property type="project" value="TreeGrafter"/>
</dbReference>
<dbReference type="Proteomes" id="UP000029998">
    <property type="component" value="Unassembled WGS sequence"/>
</dbReference>
<keyword evidence="7" id="KW-0413">Isomerase</keyword>